<dbReference type="InterPro" id="IPR036890">
    <property type="entry name" value="HATPase_C_sf"/>
</dbReference>
<dbReference type="Gene3D" id="3.30.565.10">
    <property type="entry name" value="Histidine kinase-like ATPase, C-terminal domain"/>
    <property type="match status" value="1"/>
</dbReference>
<dbReference type="GO" id="GO:0004673">
    <property type="term" value="F:protein histidine kinase activity"/>
    <property type="evidence" value="ECO:0007669"/>
    <property type="project" value="UniProtKB-EC"/>
</dbReference>
<dbReference type="Pfam" id="PF02518">
    <property type="entry name" value="HATPase_c"/>
    <property type="match status" value="1"/>
</dbReference>
<dbReference type="InterPro" id="IPR029016">
    <property type="entry name" value="GAF-like_dom_sf"/>
</dbReference>
<dbReference type="PANTHER" id="PTHR42878:SF14">
    <property type="entry name" value="OSMOLARITY TWO-COMPONENT SYSTEM PROTEIN SSK1"/>
    <property type="match status" value="1"/>
</dbReference>
<evidence type="ECO:0000313" key="6">
    <source>
        <dbReference type="EMBL" id="SUS06323.1"/>
    </source>
</evidence>
<keyword evidence="3 6" id="KW-0808">Transferase</keyword>
<dbReference type="SUPFAM" id="SSF55874">
    <property type="entry name" value="ATPase domain of HSP90 chaperone/DNA topoisomerase II/histidine kinase"/>
    <property type="match status" value="1"/>
</dbReference>
<evidence type="ECO:0000256" key="3">
    <source>
        <dbReference type="ARBA" id="ARBA00022679"/>
    </source>
</evidence>
<dbReference type="PANTHER" id="PTHR42878">
    <property type="entry name" value="TWO-COMPONENT HISTIDINE KINASE"/>
    <property type="match status" value="1"/>
</dbReference>
<evidence type="ECO:0000256" key="1">
    <source>
        <dbReference type="ARBA" id="ARBA00000085"/>
    </source>
</evidence>
<organism evidence="6">
    <name type="scientific">metagenome</name>
    <dbReference type="NCBI Taxonomy" id="256318"/>
    <lineage>
        <taxon>unclassified sequences</taxon>
        <taxon>metagenomes</taxon>
    </lineage>
</organism>
<comment type="catalytic activity">
    <reaction evidence="1">
        <text>ATP + protein L-histidine = ADP + protein N-phospho-L-histidine.</text>
        <dbReference type="EC" id="2.7.13.3"/>
    </reaction>
</comment>
<feature type="domain" description="Histidine kinase/HSP90-like ATPase" evidence="5">
    <location>
        <begin position="936"/>
        <end position="1056"/>
    </location>
</feature>
<protein>
    <recommendedName>
        <fullName evidence="2">histidine kinase</fullName>
        <ecNumber evidence="2">2.7.13.3</ecNumber>
    </recommendedName>
</protein>
<evidence type="ECO:0000256" key="2">
    <source>
        <dbReference type="ARBA" id="ARBA00012438"/>
    </source>
</evidence>
<dbReference type="EC" id="2.7.13.3" evidence="2"/>
<keyword evidence="4 6" id="KW-0418">Kinase</keyword>
<dbReference type="GO" id="GO:0007234">
    <property type="term" value="P:osmosensory signaling via phosphorelay pathway"/>
    <property type="evidence" value="ECO:0007669"/>
    <property type="project" value="TreeGrafter"/>
</dbReference>
<name>A0A380TF42_9ZZZZ</name>
<evidence type="ECO:0000259" key="5">
    <source>
        <dbReference type="SMART" id="SM00387"/>
    </source>
</evidence>
<dbReference type="GO" id="GO:0030295">
    <property type="term" value="F:protein kinase activator activity"/>
    <property type="evidence" value="ECO:0007669"/>
    <property type="project" value="TreeGrafter"/>
</dbReference>
<dbReference type="InterPro" id="IPR050351">
    <property type="entry name" value="BphY/WalK/GraS-like"/>
</dbReference>
<dbReference type="SUPFAM" id="SSF55781">
    <property type="entry name" value="GAF domain-like"/>
    <property type="match status" value="2"/>
</dbReference>
<dbReference type="GO" id="GO:0000156">
    <property type="term" value="F:phosphorelay response regulator activity"/>
    <property type="evidence" value="ECO:0007669"/>
    <property type="project" value="TreeGrafter"/>
</dbReference>
<accession>A0A380TF42</accession>
<dbReference type="InterPro" id="IPR003594">
    <property type="entry name" value="HATPase_dom"/>
</dbReference>
<reference evidence="6" key="1">
    <citation type="submission" date="2018-07" db="EMBL/GenBank/DDBJ databases">
        <authorList>
            <person name="Quirk P.G."/>
            <person name="Krulwich T.A."/>
        </authorList>
    </citation>
    <scope>NUCLEOTIDE SEQUENCE</scope>
</reference>
<dbReference type="EMBL" id="UIDG01000189">
    <property type="protein sequence ID" value="SUS06323.1"/>
    <property type="molecule type" value="Genomic_DNA"/>
</dbReference>
<evidence type="ECO:0000256" key="4">
    <source>
        <dbReference type="ARBA" id="ARBA00022777"/>
    </source>
</evidence>
<dbReference type="Gene3D" id="3.30.450.40">
    <property type="match status" value="2"/>
</dbReference>
<sequence>MDAVQKAADVSAGAGRATGTGGSWLLKDTWSLRVCLDTISWALDLPLQGVERCAHARIHRSWSVASKAFAEQFPTAESFADLLSRLPDDAAALIGHDVCQQPCWRDLLEQAGEGPWLDVPSYAGPLIRSFRRNWQFRLWEYLHFLKRAAAVPDSACCGHADVGQAPGRLRDLVGIGVFHVVPLDLVLYAYPVTSFRGPGKNLGEHSTMGSSLVEWFNDVFREGGDHVSHHSLARFENIRAGITRDDLRQRLDIAGSALTTIAGLSPSMITSGGWELFPFGRPNLQRIAEAVVFIEIMSRYGQIAPLLQAGHDLIFNFRLLGTSPTITPKISARVLEIRIEQETELRRVSILAHDRPFDVLEAQPQQTGEFLTCQENEAGARQPLDTDQQRHLDLTYSWVLDSIQTRRNAHDFETFLLHRTWLVDNFTEMSDVIQSLIAADDRRGGREVFASRFDLPSIMARNIGLAAGADIACLLRYEYNRNEAVLFGLHQGCTTTAASAADLRQFQQELSAAAGDPRRRRLSIIYRCVDTGQPQVCFAFDPQSANSDPPDSPLLTFPEDTLPLRSANVSPINVRGRPWGAIAIFGLRPYQFPSSAARAIDDLADLVGFIFFSSWTMKHLDLMNQAATERSLHVRARYFALCWHVSRMLLAESVVLWVRDPDNNQRMYAAGWADRPDLDALCTAEQAQASDDELLRQQQMRICFDLSDLHTVTGRLLHDQRPTYKGRIGEGWLRGRWLSKPYSRKLPEMGFTTGYFIPLRFGGETIGSLSLFGKHGVPYDHRWEEAIASVAQQLAITLQGILERDEFKRRRLGIINHEITPLVNTLLRDRLAVIDGLIRSAESLPGSDLAKLRLKINDVRNTLLDIQTRLVHLAENTNDENALFEAAALRAKRREATTYSIVELFHELSARAREKYRHKMISFSGSCPSRLPHVCIDRNDMRIVLENFIENAAKYCSVHETIRFGINERGKYLEVFIINAGPMLEGEEEDQIWTRGTRGTRVMIQEIPGHGLGLYYVMRMAEIYDIEVDHSQSIISEAKGTAQHRFSVEITPKWLKRV</sequence>
<dbReference type="SMART" id="SM00387">
    <property type="entry name" value="HATPase_c"/>
    <property type="match status" value="1"/>
</dbReference>
<dbReference type="AlphaFoldDB" id="A0A380TF42"/>
<proteinExistence type="predicted"/>
<gene>
    <name evidence="6" type="ORF">DF3PB_2690001</name>
</gene>